<keyword evidence="3" id="KW-1185">Reference proteome</keyword>
<evidence type="ECO:0000313" key="2">
    <source>
        <dbReference type="EMBL" id="MCV9885756.1"/>
    </source>
</evidence>
<reference evidence="2 3" key="1">
    <citation type="submission" date="2022-10" db="EMBL/GenBank/DDBJ databases">
        <title>Draft genome assembly of moderately radiation resistant bacterium Metabacillus halosaccharovorans.</title>
        <authorList>
            <person name="Pal S."/>
            <person name="Gopinathan A."/>
        </authorList>
    </citation>
    <scope>NUCLEOTIDE SEQUENCE [LARGE SCALE GENOMIC DNA]</scope>
    <source>
        <strain evidence="2 3">VITHBRA001</strain>
    </source>
</reference>
<dbReference type="InterPro" id="IPR016181">
    <property type="entry name" value="Acyl_CoA_acyltransferase"/>
</dbReference>
<dbReference type="EMBL" id="JAOYEY010000033">
    <property type="protein sequence ID" value="MCV9885756.1"/>
    <property type="molecule type" value="Genomic_DNA"/>
</dbReference>
<gene>
    <name evidence="2" type="ORF">OIH86_08820</name>
</gene>
<feature type="domain" description="N-acetyltransferase" evidence="1">
    <location>
        <begin position="7"/>
        <end position="161"/>
    </location>
</feature>
<evidence type="ECO:0000259" key="1">
    <source>
        <dbReference type="PROSITE" id="PS51186"/>
    </source>
</evidence>
<dbReference type="RefSeq" id="WP_264142486.1">
    <property type="nucleotide sequence ID" value="NZ_JAOYEY010000033.1"/>
</dbReference>
<dbReference type="SUPFAM" id="SSF55729">
    <property type="entry name" value="Acyl-CoA N-acyltransferases (Nat)"/>
    <property type="match status" value="1"/>
</dbReference>
<accession>A0ABT3DGU8</accession>
<dbReference type="Proteomes" id="UP001526147">
    <property type="component" value="Unassembled WGS sequence"/>
</dbReference>
<dbReference type="CDD" id="cd04301">
    <property type="entry name" value="NAT_SF"/>
    <property type="match status" value="1"/>
</dbReference>
<protein>
    <submittedName>
        <fullName evidence="2">GNAT family N-acetyltransferase</fullName>
    </submittedName>
</protein>
<dbReference type="PROSITE" id="PS51186">
    <property type="entry name" value="GNAT"/>
    <property type="match status" value="1"/>
</dbReference>
<organism evidence="2 3">
    <name type="scientific">Metabacillus halosaccharovorans</name>
    <dbReference type="NCBI Taxonomy" id="930124"/>
    <lineage>
        <taxon>Bacteria</taxon>
        <taxon>Bacillati</taxon>
        <taxon>Bacillota</taxon>
        <taxon>Bacilli</taxon>
        <taxon>Bacillales</taxon>
        <taxon>Bacillaceae</taxon>
        <taxon>Metabacillus</taxon>
    </lineage>
</organism>
<evidence type="ECO:0000313" key="3">
    <source>
        <dbReference type="Proteomes" id="UP001526147"/>
    </source>
</evidence>
<dbReference type="InterPro" id="IPR000182">
    <property type="entry name" value="GNAT_dom"/>
</dbReference>
<dbReference type="Pfam" id="PF00583">
    <property type="entry name" value="Acetyltransf_1"/>
    <property type="match status" value="1"/>
</dbReference>
<name>A0ABT3DGU8_9BACI</name>
<proteinExistence type="predicted"/>
<comment type="caution">
    <text evidence="2">The sequence shown here is derived from an EMBL/GenBank/DDBJ whole genome shotgun (WGS) entry which is preliminary data.</text>
</comment>
<sequence length="167" mass="19747">MSNFSLEKISTETLHIARDIVNSNKRYNVLENGREERTLKEMEEEFLNEMTESFFIKLNNEYVGVLDYLVENPNDQYPWLGLLMIHHDYQEVGYGKMAYSLFETEARKAGMQILRLAVLTENISARTFWESLGYRRYETKPYKEGKKVDCFEKVIKEKTDSKIANTF</sequence>
<dbReference type="Gene3D" id="3.40.630.30">
    <property type="match status" value="1"/>
</dbReference>